<evidence type="ECO:0000313" key="4">
    <source>
        <dbReference type="Proteomes" id="UP001296104"/>
    </source>
</evidence>
<dbReference type="PANTHER" id="PTHR14237:SF80">
    <property type="entry name" value="MOLYBDENUM COFACTOR SULFURASE"/>
    <property type="match status" value="1"/>
</dbReference>
<dbReference type="Proteomes" id="UP001296104">
    <property type="component" value="Unassembled WGS sequence"/>
</dbReference>
<evidence type="ECO:0000313" key="3">
    <source>
        <dbReference type="EMBL" id="CAK3988769.1"/>
    </source>
</evidence>
<dbReference type="InterPro" id="IPR015421">
    <property type="entry name" value="PyrdxlP-dep_Trfase_major"/>
</dbReference>
<evidence type="ECO:0000259" key="2">
    <source>
        <dbReference type="Pfam" id="PF00266"/>
    </source>
</evidence>
<dbReference type="InterPro" id="IPR000192">
    <property type="entry name" value="Aminotrans_V_dom"/>
</dbReference>
<accession>A0AAI8YXQ8</accession>
<feature type="compositionally biased region" description="Basic and acidic residues" evidence="1">
    <location>
        <begin position="558"/>
        <end position="570"/>
    </location>
</feature>
<dbReference type="GO" id="GO:0043545">
    <property type="term" value="P:molybdopterin cofactor metabolic process"/>
    <property type="evidence" value="ECO:0007669"/>
    <property type="project" value="TreeGrafter"/>
</dbReference>
<evidence type="ECO:0000256" key="1">
    <source>
        <dbReference type="SAM" id="MobiDB-lite"/>
    </source>
</evidence>
<dbReference type="Gene3D" id="3.90.1150.10">
    <property type="entry name" value="Aspartate Aminotransferase, domain 1"/>
    <property type="match status" value="1"/>
</dbReference>
<name>A0AAI8YXQ8_9PEZI</name>
<protein>
    <submittedName>
        <fullName evidence="3">Molybdenum cofactor sulfurase</fullName>
    </submittedName>
</protein>
<dbReference type="SUPFAM" id="SSF53383">
    <property type="entry name" value="PLP-dependent transferases"/>
    <property type="match status" value="1"/>
</dbReference>
<gene>
    <name evidence="3" type="ORF">LECACI_7A003912</name>
</gene>
<reference evidence="3" key="1">
    <citation type="submission" date="2023-11" db="EMBL/GenBank/DDBJ databases">
        <authorList>
            <person name="Alioto T."/>
            <person name="Alioto T."/>
            <person name="Gomez Garrido J."/>
        </authorList>
    </citation>
    <scope>NUCLEOTIDE SEQUENCE</scope>
</reference>
<dbReference type="PANTHER" id="PTHR14237">
    <property type="entry name" value="MOLYBDOPTERIN COFACTOR SULFURASE MOSC"/>
    <property type="match status" value="1"/>
</dbReference>
<comment type="caution">
    <text evidence="3">The sequence shown here is derived from an EMBL/GenBank/DDBJ whole genome shotgun (WGS) entry which is preliminary data.</text>
</comment>
<keyword evidence="4" id="KW-1185">Reference proteome</keyword>
<proteinExistence type="predicted"/>
<dbReference type="AlphaFoldDB" id="A0AAI8YXQ8"/>
<feature type="domain" description="Aminotransferase class V" evidence="2">
    <location>
        <begin position="47"/>
        <end position="418"/>
    </location>
</feature>
<feature type="region of interest" description="Disordered" evidence="1">
    <location>
        <begin position="545"/>
        <end position="577"/>
    </location>
</feature>
<dbReference type="Pfam" id="PF00266">
    <property type="entry name" value="Aminotran_5"/>
    <property type="match status" value="1"/>
</dbReference>
<dbReference type="EMBL" id="CAVMBE010000020">
    <property type="protein sequence ID" value="CAK3988769.1"/>
    <property type="molecule type" value="Genomic_DNA"/>
</dbReference>
<sequence>MADFINGAREVRQERKRWAARDSTSPIEGSNIDLLRLLEYPQLLGKTYLDHAGTTPWAKSLTNEFAQMMTEDLYGNPHSESAPSKLSDAKIEATRVKALQFFNADPEHFDLIFTHNASGAIKLVHDCFRDHGIETCRNWWYGYHRDAHTSLVGVREGTRMHRCFRNDKEVDLWIESRGLGGAAPHDIGLFAYPGQSNMTGRRLPLSWCAGVRKRVKGEVYTLLDAAALASTGHIDLSNPATAPDFMAVSFYKIFGFPNLGALIVRKASAGILMSRKYFAGGTVEMVIAVNHSWVSKKVTIHSRLEDGTLPFTSIFALDLAIDTHRKLYGPAPMKYISMHTSRLIKKLYDQMVSLKHSNGVPVIQIYKEKSAIYGESHLQGAAIAFNIQKPTGGLVSFMDVEKEANKQCIYIRSGSLCNPGGMAHHLNWSPKELREAYDEGHRCSEPLAEVFGKAIGVVRVSLGAMSNDDDVDRLVAFIKERYVDAKDVGKGAHIAIPELMRPASTTTTTTTTTTTKDLNGCILQVSEEPRTPAAFPPIPQRVQSVGAGTLMPPPTTQDRSDSQSVREKKTTMSMKSLSSLARIRRVRRSIMGVLSLSKNSGKDTLRDACG</sequence>
<dbReference type="GO" id="GO:0008265">
    <property type="term" value="F:molybdenum cofactor sulfurtransferase activity"/>
    <property type="evidence" value="ECO:0007669"/>
    <property type="project" value="TreeGrafter"/>
</dbReference>
<dbReference type="Gene3D" id="3.40.640.10">
    <property type="entry name" value="Type I PLP-dependent aspartate aminotransferase-like (Major domain)"/>
    <property type="match status" value="1"/>
</dbReference>
<organism evidence="3 4">
    <name type="scientific">Lecanosticta acicola</name>
    <dbReference type="NCBI Taxonomy" id="111012"/>
    <lineage>
        <taxon>Eukaryota</taxon>
        <taxon>Fungi</taxon>
        <taxon>Dikarya</taxon>
        <taxon>Ascomycota</taxon>
        <taxon>Pezizomycotina</taxon>
        <taxon>Dothideomycetes</taxon>
        <taxon>Dothideomycetidae</taxon>
        <taxon>Mycosphaerellales</taxon>
        <taxon>Mycosphaerellaceae</taxon>
        <taxon>Lecanosticta</taxon>
    </lineage>
</organism>
<dbReference type="InterPro" id="IPR015424">
    <property type="entry name" value="PyrdxlP-dep_Trfase"/>
</dbReference>
<dbReference type="InterPro" id="IPR015422">
    <property type="entry name" value="PyrdxlP-dep_Trfase_small"/>
</dbReference>